<keyword evidence="2" id="KW-1185">Reference proteome</keyword>
<evidence type="ECO:0000313" key="1">
    <source>
        <dbReference type="EMBL" id="KAF2135706.1"/>
    </source>
</evidence>
<name>A0A6A6AVT1_9PEZI</name>
<dbReference type="EMBL" id="ML995557">
    <property type="protein sequence ID" value="KAF2135706.1"/>
    <property type="molecule type" value="Genomic_DNA"/>
</dbReference>
<proteinExistence type="predicted"/>
<dbReference type="GeneID" id="54302985"/>
<dbReference type="RefSeq" id="XP_033391424.1">
    <property type="nucleotide sequence ID" value="XM_033545477.1"/>
</dbReference>
<reference evidence="1" key="1">
    <citation type="journal article" date="2020" name="Stud. Mycol.">
        <title>101 Dothideomycetes genomes: a test case for predicting lifestyles and emergence of pathogens.</title>
        <authorList>
            <person name="Haridas S."/>
            <person name="Albert R."/>
            <person name="Binder M."/>
            <person name="Bloem J."/>
            <person name="Labutti K."/>
            <person name="Salamov A."/>
            <person name="Andreopoulos B."/>
            <person name="Baker S."/>
            <person name="Barry K."/>
            <person name="Bills G."/>
            <person name="Bluhm B."/>
            <person name="Cannon C."/>
            <person name="Castanera R."/>
            <person name="Culley D."/>
            <person name="Daum C."/>
            <person name="Ezra D."/>
            <person name="Gonzalez J."/>
            <person name="Henrissat B."/>
            <person name="Kuo A."/>
            <person name="Liang C."/>
            <person name="Lipzen A."/>
            <person name="Lutzoni F."/>
            <person name="Magnuson J."/>
            <person name="Mondo S."/>
            <person name="Nolan M."/>
            <person name="Ohm R."/>
            <person name="Pangilinan J."/>
            <person name="Park H.-J."/>
            <person name="Ramirez L."/>
            <person name="Alfaro M."/>
            <person name="Sun H."/>
            <person name="Tritt A."/>
            <person name="Yoshinaga Y."/>
            <person name="Zwiers L.-H."/>
            <person name="Turgeon B."/>
            <person name="Goodwin S."/>
            <person name="Spatafora J."/>
            <person name="Crous P."/>
            <person name="Grigoriev I."/>
        </authorList>
    </citation>
    <scope>NUCLEOTIDE SEQUENCE</scope>
    <source>
        <strain evidence="1">CBS 121167</strain>
    </source>
</reference>
<dbReference type="Proteomes" id="UP000799438">
    <property type="component" value="Unassembled WGS sequence"/>
</dbReference>
<gene>
    <name evidence="1" type="ORF">K452DRAFT_346712</name>
</gene>
<sequence length="144" mass="15702">MNTMDVSLLGGRRLSYSTAEIPALRHLSAMFSRNDINGTTITVVPGSLVLAVYIAGTIKTILLPPSVPITTNTGLRPLITALIAYSCTPLNSASCWPATWRNIYNRSTILTRFYRLNCVSIASAVTAAGRFLRNCYNVDACSWK</sequence>
<dbReference type="OrthoDB" id="10656828at2759"/>
<protein>
    <submittedName>
        <fullName evidence="1">Uncharacterized protein</fullName>
    </submittedName>
</protein>
<evidence type="ECO:0000313" key="2">
    <source>
        <dbReference type="Proteomes" id="UP000799438"/>
    </source>
</evidence>
<organism evidence="1 2">
    <name type="scientific">Aplosporella prunicola CBS 121167</name>
    <dbReference type="NCBI Taxonomy" id="1176127"/>
    <lineage>
        <taxon>Eukaryota</taxon>
        <taxon>Fungi</taxon>
        <taxon>Dikarya</taxon>
        <taxon>Ascomycota</taxon>
        <taxon>Pezizomycotina</taxon>
        <taxon>Dothideomycetes</taxon>
        <taxon>Dothideomycetes incertae sedis</taxon>
        <taxon>Botryosphaeriales</taxon>
        <taxon>Aplosporellaceae</taxon>
        <taxon>Aplosporella</taxon>
    </lineage>
</organism>
<accession>A0A6A6AVT1</accession>
<dbReference type="AlphaFoldDB" id="A0A6A6AVT1"/>